<dbReference type="InterPro" id="IPR029057">
    <property type="entry name" value="PRTase-like"/>
</dbReference>
<dbReference type="CDD" id="cd06223">
    <property type="entry name" value="PRTases_typeI"/>
    <property type="match status" value="1"/>
</dbReference>
<dbReference type="Proteomes" id="UP000231333">
    <property type="component" value="Unassembled WGS sequence"/>
</dbReference>
<gene>
    <name evidence="1" type="ORF">COV34_00820</name>
</gene>
<dbReference type="EMBL" id="PCXL01000009">
    <property type="protein sequence ID" value="PIR38605.1"/>
    <property type="molecule type" value="Genomic_DNA"/>
</dbReference>
<evidence type="ECO:0008006" key="3">
    <source>
        <dbReference type="Google" id="ProtNLM"/>
    </source>
</evidence>
<evidence type="ECO:0000313" key="2">
    <source>
        <dbReference type="Proteomes" id="UP000231333"/>
    </source>
</evidence>
<dbReference type="AlphaFoldDB" id="A0A2H0QY88"/>
<reference evidence="1 2" key="1">
    <citation type="submission" date="2017-09" db="EMBL/GenBank/DDBJ databases">
        <title>Depth-based differentiation of microbial function through sediment-hosted aquifers and enrichment of novel symbionts in the deep terrestrial subsurface.</title>
        <authorList>
            <person name="Probst A.J."/>
            <person name="Ladd B."/>
            <person name="Jarett J.K."/>
            <person name="Geller-Mcgrath D.E."/>
            <person name="Sieber C.M."/>
            <person name="Emerson J.B."/>
            <person name="Anantharaman K."/>
            <person name="Thomas B.C."/>
            <person name="Malmstrom R."/>
            <person name="Stieglmeier M."/>
            <person name="Klingl A."/>
            <person name="Woyke T."/>
            <person name="Ryan C.M."/>
            <person name="Banfield J.F."/>
        </authorList>
    </citation>
    <scope>NUCLEOTIDE SEQUENCE [LARGE SCALE GENOMIC DNA]</scope>
    <source>
        <strain evidence="1">CG10_big_fil_rev_8_21_14_0_10_42_12</strain>
    </source>
</reference>
<dbReference type="SUPFAM" id="SSF53271">
    <property type="entry name" value="PRTase-like"/>
    <property type="match status" value="1"/>
</dbReference>
<evidence type="ECO:0000313" key="1">
    <source>
        <dbReference type="EMBL" id="PIR38605.1"/>
    </source>
</evidence>
<name>A0A2H0QY88_9BACT</name>
<organism evidence="1 2">
    <name type="scientific">Candidatus Zambryskibacteria bacterium CG10_big_fil_rev_8_21_14_0_10_42_12</name>
    <dbReference type="NCBI Taxonomy" id="1975115"/>
    <lineage>
        <taxon>Bacteria</taxon>
        <taxon>Candidatus Zambryskiibacteriota</taxon>
    </lineage>
</organism>
<comment type="caution">
    <text evidence="1">The sequence shown here is derived from an EMBL/GenBank/DDBJ whole genome shotgun (WGS) entry which is preliminary data.</text>
</comment>
<accession>A0A2H0QY88</accession>
<dbReference type="Gene3D" id="3.40.50.2020">
    <property type="match status" value="1"/>
</dbReference>
<protein>
    <recommendedName>
        <fullName evidence="3">Phosphoribosyltransferase domain-containing protein</fullName>
    </recommendedName>
</protein>
<dbReference type="InterPro" id="IPR000836">
    <property type="entry name" value="PRTase_dom"/>
</dbReference>
<proteinExistence type="predicted"/>
<sequence length="249" mass="27469">MESTWSIGTCTALIVLILQTGGVQLFRDQEGWIGAYKARNAYWLHDGNPNRPHAELTSGNHSNGFFNSRLVIPDDSLMSQAASDLLDRLELDPMGYVEKTQTFVGPQTGATKLAELLRDCAQLNDRITREWASPAKDEVDGQKAMVFQEDDRKKLLGKQIILCEDVITTGGTTELMADEVRKAGGLILPVILTLVNRSGQHKIGGKLIVALIHQTMPIWAPDECPLCAQGSEAIRPKGENWARLNANYE</sequence>